<accession>A0A2T6G6W1</accession>
<dbReference type="RefSeq" id="WP_108530887.1">
    <property type="nucleotide sequence ID" value="NZ_PYHP01000019.1"/>
</dbReference>
<feature type="transmembrane region" description="Helical" evidence="5">
    <location>
        <begin position="69"/>
        <end position="92"/>
    </location>
</feature>
<gene>
    <name evidence="7" type="ORF">C8Z91_07470</name>
</gene>
<evidence type="ECO:0000256" key="4">
    <source>
        <dbReference type="ARBA" id="ARBA00023136"/>
    </source>
</evidence>
<evidence type="ECO:0000256" key="1">
    <source>
        <dbReference type="ARBA" id="ARBA00004141"/>
    </source>
</evidence>
<dbReference type="GO" id="GO:0000271">
    <property type="term" value="P:polysaccharide biosynthetic process"/>
    <property type="evidence" value="ECO:0007669"/>
    <property type="project" value="InterPro"/>
</dbReference>
<feature type="transmembrane region" description="Helical" evidence="5">
    <location>
        <begin position="98"/>
        <end position="116"/>
    </location>
</feature>
<dbReference type="GO" id="GO:0016020">
    <property type="term" value="C:membrane"/>
    <property type="evidence" value="ECO:0007669"/>
    <property type="project" value="UniProtKB-SubCell"/>
</dbReference>
<reference evidence="7 8" key="1">
    <citation type="submission" date="2018-03" db="EMBL/GenBank/DDBJ databases">
        <title>Genome sequence of Paenibacillus elgii strain AC13 an antimicrobial compound producing bacteria.</title>
        <authorList>
            <person name="Kurokawa A.S."/>
            <person name="Araujo J.F."/>
            <person name="Costa R.A."/>
            <person name="Ortega D.B."/>
            <person name="Pires A.S."/>
            <person name="Pappas G.J.Jr."/>
            <person name="Franco O.L."/>
            <person name="Barreto C."/>
            <person name="Magalhaes B.S."/>
            <person name="Kruger R.H."/>
        </authorList>
    </citation>
    <scope>NUCLEOTIDE SEQUENCE [LARGE SCALE GENOMIC DNA]</scope>
    <source>
        <strain evidence="7 8">AC13</strain>
    </source>
</reference>
<evidence type="ECO:0000256" key="2">
    <source>
        <dbReference type="ARBA" id="ARBA00022692"/>
    </source>
</evidence>
<protein>
    <submittedName>
        <fullName evidence="7">Polysaccharide biosynthesis protein GtrA</fullName>
    </submittedName>
</protein>
<keyword evidence="4 5" id="KW-0472">Membrane</keyword>
<comment type="caution">
    <text evidence="7">The sequence shown here is derived from an EMBL/GenBank/DDBJ whole genome shotgun (WGS) entry which is preliminary data.</text>
</comment>
<sequence length="126" mass="14297">MIRKLYNNELIRFLFVGGLNTAFGYSIFALFIFVGLHYTLASLFSTILGILFNFKSTGILVFNSKKNSLIYKFIAVYGIVYLINVSLLKILSLFITNVYFSGAIILLPLAVLSYILNKKFVFKVDL</sequence>
<proteinExistence type="predicted"/>
<evidence type="ECO:0000313" key="7">
    <source>
        <dbReference type="EMBL" id="PUA39894.1"/>
    </source>
</evidence>
<name>A0A2T6G6W1_9BACL</name>
<dbReference type="AlphaFoldDB" id="A0A2T6G6W1"/>
<feature type="transmembrane region" description="Helical" evidence="5">
    <location>
        <begin position="40"/>
        <end position="62"/>
    </location>
</feature>
<keyword evidence="2 5" id="KW-0812">Transmembrane</keyword>
<comment type="subcellular location">
    <subcellularLocation>
        <location evidence="1">Membrane</location>
        <topology evidence="1">Multi-pass membrane protein</topology>
    </subcellularLocation>
</comment>
<dbReference type="Proteomes" id="UP000244184">
    <property type="component" value="Unassembled WGS sequence"/>
</dbReference>
<organism evidence="7 8">
    <name type="scientific">Paenibacillus elgii</name>
    <dbReference type="NCBI Taxonomy" id="189691"/>
    <lineage>
        <taxon>Bacteria</taxon>
        <taxon>Bacillati</taxon>
        <taxon>Bacillota</taxon>
        <taxon>Bacilli</taxon>
        <taxon>Bacillales</taxon>
        <taxon>Paenibacillaceae</taxon>
        <taxon>Paenibacillus</taxon>
    </lineage>
</organism>
<evidence type="ECO:0000256" key="3">
    <source>
        <dbReference type="ARBA" id="ARBA00022989"/>
    </source>
</evidence>
<keyword evidence="3 5" id="KW-1133">Transmembrane helix</keyword>
<dbReference type="Pfam" id="PF04138">
    <property type="entry name" value="GtrA_DPMS_TM"/>
    <property type="match status" value="1"/>
</dbReference>
<evidence type="ECO:0000259" key="6">
    <source>
        <dbReference type="Pfam" id="PF04138"/>
    </source>
</evidence>
<evidence type="ECO:0000256" key="5">
    <source>
        <dbReference type="SAM" id="Phobius"/>
    </source>
</evidence>
<evidence type="ECO:0000313" key="8">
    <source>
        <dbReference type="Proteomes" id="UP000244184"/>
    </source>
</evidence>
<dbReference type="EMBL" id="PYHP01000019">
    <property type="protein sequence ID" value="PUA39894.1"/>
    <property type="molecule type" value="Genomic_DNA"/>
</dbReference>
<dbReference type="InterPro" id="IPR007267">
    <property type="entry name" value="GtrA_DPMS_TM"/>
</dbReference>
<feature type="domain" description="GtrA/DPMS transmembrane" evidence="6">
    <location>
        <begin position="12"/>
        <end position="122"/>
    </location>
</feature>
<feature type="transmembrane region" description="Helical" evidence="5">
    <location>
        <begin position="12"/>
        <end position="34"/>
    </location>
</feature>